<feature type="compositionally biased region" description="Polar residues" evidence="1">
    <location>
        <begin position="39"/>
        <end position="51"/>
    </location>
</feature>
<protein>
    <submittedName>
        <fullName evidence="2">Uncharacterized protein</fullName>
    </submittedName>
</protein>
<sequence length="992" mass="106886">MSSAYPNAPYGAPYQDATDGHSIQEDGPSSVADAGAYQPNGSTSGDSSTIDPESHPRKCSVRGCMTIIPSDTANKMCEACRGRHRVYAMTKRAKRKLEKDALVQQSVALLSTEQPPGTVWLPENPQLDEEEAEPWLHRSSVSVEPEASASHTPSNAYSASHSVTWDHSVIDPNLVNSQSSELAGALTLPSKLLLPQTFGPAPPPEADTDNHDVDAPYIAPAQAPGTDQASSSSSSSRPGRPCSVKGCKATIPADYFFKMCEPCRERYKGYGITKRAKWRAERIAANAELEALRIEEDTRRADEGLPPLSECPEDWITWQNDIVDGPLLISTEDKHGAFPTRMCTVSHCHVILSGEYKYRRCEQHRLQNRHHSKLKRVREKEEKAVANALVDAAEAADETFQIWTPKEPTARKKDKDEEPGPLFTRTPIGADRTSPGDSGDTGEMSTEIGSRRTSHICSIKDCQNLLGPGVPWKMCDVCRERDRENRKNKKLREINKLPPLRNRIPSAIPKRRKKKDQAAAQATATSNFSGENLSEPVSMLASSSTASLDQTGGASFEFVNADQSTFEGHRPVSPGGQDEAAPIEDTTSPSPDANPTPINDVTTESISSNTSPVAGPSAPATVSAASAELPPKKRRRVTKPKKNAPDPDNGSGTTASSPSAPAPTTSSAQSISTNMPPGPSPYAHPYGPHGQPPYPMPYYMPSPFYNPHPSMQPPPIASGSASAPPPATSQHLMPFPASGSAHMPMYPYPYSYPPYPPRPGPYGQYPYPYPPYGMPMGQPPYGYGLPPAPGPPPAQPKAESPKVTKPFKRKPRKNWLSLGQEGEVSSFTSVFSAVPSTPTLRSVASSSMQPTPALPTPTLRPILLSNGESIIPSDTNLPSAEVPTSASKRPTVPSSAKISTPSDGNSDKDATSPQGPEQEPRSPDIDMAEPETMQVAPASRSCAKQSCQRSLPAGSSGNICERCLTKARKMQTNAKRRYKLEPKVSITRLGAR</sequence>
<feature type="compositionally biased region" description="Pro residues" evidence="1">
    <location>
        <begin position="786"/>
        <end position="795"/>
    </location>
</feature>
<dbReference type="Proteomes" id="UP000076532">
    <property type="component" value="Unassembled WGS sequence"/>
</dbReference>
<feature type="region of interest" description="Disordered" evidence="1">
    <location>
        <begin position="782"/>
        <end position="958"/>
    </location>
</feature>
<dbReference type="AlphaFoldDB" id="A0A166M0G1"/>
<proteinExistence type="predicted"/>
<feature type="region of interest" description="Disordered" evidence="1">
    <location>
        <begin position="195"/>
        <end position="243"/>
    </location>
</feature>
<feature type="compositionally biased region" description="Basic residues" evidence="1">
    <location>
        <begin position="632"/>
        <end position="642"/>
    </location>
</feature>
<organism evidence="2 3">
    <name type="scientific">Athelia psychrophila</name>
    <dbReference type="NCBI Taxonomy" id="1759441"/>
    <lineage>
        <taxon>Eukaryota</taxon>
        <taxon>Fungi</taxon>
        <taxon>Dikarya</taxon>
        <taxon>Basidiomycota</taxon>
        <taxon>Agaricomycotina</taxon>
        <taxon>Agaricomycetes</taxon>
        <taxon>Agaricomycetidae</taxon>
        <taxon>Atheliales</taxon>
        <taxon>Atheliaceae</taxon>
        <taxon>Athelia</taxon>
    </lineage>
</organism>
<dbReference type="OrthoDB" id="3070249at2759"/>
<feature type="region of interest" description="Disordered" evidence="1">
    <location>
        <begin position="1"/>
        <end position="59"/>
    </location>
</feature>
<gene>
    <name evidence="2" type="ORF">FIBSPDRAFT_930561</name>
</gene>
<feature type="compositionally biased region" description="Basic and acidic residues" evidence="1">
    <location>
        <begin position="482"/>
        <end position="495"/>
    </location>
</feature>
<feature type="compositionally biased region" description="Low complexity" evidence="1">
    <location>
        <begin position="651"/>
        <end position="673"/>
    </location>
</feature>
<feature type="region of interest" description="Disordered" evidence="1">
    <location>
        <begin position="565"/>
        <end position="688"/>
    </location>
</feature>
<feature type="compositionally biased region" description="Polar residues" evidence="1">
    <location>
        <begin position="823"/>
        <end position="849"/>
    </location>
</feature>
<feature type="region of interest" description="Disordered" evidence="1">
    <location>
        <begin position="129"/>
        <end position="158"/>
    </location>
</feature>
<feature type="compositionally biased region" description="Polar residues" evidence="1">
    <location>
        <begin position="942"/>
        <end position="958"/>
    </location>
</feature>
<keyword evidence="3" id="KW-1185">Reference proteome</keyword>
<feature type="compositionally biased region" description="Low complexity" evidence="1">
    <location>
        <begin position="139"/>
        <end position="150"/>
    </location>
</feature>
<feature type="region of interest" description="Disordered" evidence="1">
    <location>
        <begin position="709"/>
        <end position="728"/>
    </location>
</feature>
<evidence type="ECO:0000313" key="3">
    <source>
        <dbReference type="Proteomes" id="UP000076532"/>
    </source>
</evidence>
<feature type="compositionally biased region" description="Low complexity" evidence="1">
    <location>
        <begin position="610"/>
        <end position="627"/>
    </location>
</feature>
<reference evidence="2 3" key="1">
    <citation type="journal article" date="2016" name="Mol. Biol. Evol.">
        <title>Comparative Genomics of Early-Diverging Mushroom-Forming Fungi Provides Insights into the Origins of Lignocellulose Decay Capabilities.</title>
        <authorList>
            <person name="Nagy L.G."/>
            <person name="Riley R."/>
            <person name="Tritt A."/>
            <person name="Adam C."/>
            <person name="Daum C."/>
            <person name="Floudas D."/>
            <person name="Sun H."/>
            <person name="Yadav J.S."/>
            <person name="Pangilinan J."/>
            <person name="Larsson K.H."/>
            <person name="Matsuura K."/>
            <person name="Barry K."/>
            <person name="Labutti K."/>
            <person name="Kuo R."/>
            <person name="Ohm R.A."/>
            <person name="Bhattacharya S.S."/>
            <person name="Shirouzu T."/>
            <person name="Yoshinaga Y."/>
            <person name="Martin F.M."/>
            <person name="Grigoriev I.V."/>
            <person name="Hibbett D.S."/>
        </authorList>
    </citation>
    <scope>NUCLEOTIDE SEQUENCE [LARGE SCALE GENOMIC DNA]</scope>
    <source>
        <strain evidence="2 3">CBS 109695</strain>
    </source>
</reference>
<dbReference type="STRING" id="436010.A0A166M0G1"/>
<evidence type="ECO:0000313" key="2">
    <source>
        <dbReference type="EMBL" id="KZP23509.1"/>
    </source>
</evidence>
<feature type="compositionally biased region" description="Polar residues" evidence="1">
    <location>
        <begin position="866"/>
        <end position="904"/>
    </location>
</feature>
<accession>A0A166M0G1</accession>
<feature type="region of interest" description="Disordered" evidence="1">
    <location>
        <begin position="400"/>
        <end position="453"/>
    </location>
</feature>
<feature type="compositionally biased region" description="Basic and acidic residues" evidence="1">
    <location>
        <begin position="408"/>
        <end position="418"/>
    </location>
</feature>
<feature type="compositionally biased region" description="Polar residues" evidence="1">
    <location>
        <begin position="585"/>
        <end position="609"/>
    </location>
</feature>
<evidence type="ECO:0000256" key="1">
    <source>
        <dbReference type="SAM" id="MobiDB-lite"/>
    </source>
</evidence>
<dbReference type="EMBL" id="KV417532">
    <property type="protein sequence ID" value="KZP23509.1"/>
    <property type="molecule type" value="Genomic_DNA"/>
</dbReference>
<name>A0A166M0G1_9AGAM</name>
<feature type="region of interest" description="Disordered" evidence="1">
    <location>
        <begin position="482"/>
        <end position="534"/>
    </location>
</feature>